<dbReference type="InterPro" id="IPR004401">
    <property type="entry name" value="YbaB/EbfC"/>
</dbReference>
<sequence length="142" mass="14789">MSSSSESNGIAEALGKALAIARDAQRAQEESGAQTVEVEAADGMVRISATTAGKVAVDIVDPRAVRLSKEQLSEEITAGVNAALDAAREQAGIPGAIDLEGLNEKVEELQQQSVQRLSSFMNTLTESHARIVQTAADGRGLS</sequence>
<accession>A0ABW2DEE4</accession>
<dbReference type="EMBL" id="JBHSYS010000004">
    <property type="protein sequence ID" value="MFC6959324.1"/>
    <property type="molecule type" value="Genomic_DNA"/>
</dbReference>
<evidence type="ECO:0000313" key="2">
    <source>
        <dbReference type="Proteomes" id="UP001596470"/>
    </source>
</evidence>
<comment type="caution">
    <text evidence="1">The sequence shown here is derived from an EMBL/GenBank/DDBJ whole genome shotgun (WGS) entry which is preliminary data.</text>
</comment>
<organism evidence="1 2">
    <name type="scientific">Glycomyces mayteni</name>
    <dbReference type="NCBI Taxonomy" id="543887"/>
    <lineage>
        <taxon>Bacteria</taxon>
        <taxon>Bacillati</taxon>
        <taxon>Actinomycetota</taxon>
        <taxon>Actinomycetes</taxon>
        <taxon>Glycomycetales</taxon>
        <taxon>Glycomycetaceae</taxon>
        <taxon>Glycomyces</taxon>
    </lineage>
</organism>
<dbReference type="Pfam" id="PF02575">
    <property type="entry name" value="YbaB_DNA_bd"/>
    <property type="match status" value="1"/>
</dbReference>
<gene>
    <name evidence="1" type="ORF">ACFQS3_19180</name>
</gene>
<keyword evidence="2" id="KW-1185">Reference proteome</keyword>
<name>A0ABW2DEE4_9ACTN</name>
<evidence type="ECO:0000313" key="1">
    <source>
        <dbReference type="EMBL" id="MFC6959324.1"/>
    </source>
</evidence>
<protein>
    <submittedName>
        <fullName evidence="1">YbaB/EbfC family nucleoid-associated protein</fullName>
    </submittedName>
</protein>
<dbReference type="RefSeq" id="WP_382345132.1">
    <property type="nucleotide sequence ID" value="NZ_JBHMBP010000001.1"/>
</dbReference>
<proteinExistence type="predicted"/>
<dbReference type="SUPFAM" id="SSF82607">
    <property type="entry name" value="YbaB-like"/>
    <property type="match status" value="1"/>
</dbReference>
<dbReference type="Proteomes" id="UP001596470">
    <property type="component" value="Unassembled WGS sequence"/>
</dbReference>
<dbReference type="Gene3D" id="3.30.1310.10">
    <property type="entry name" value="Nucleoid-associated protein YbaB-like domain"/>
    <property type="match status" value="1"/>
</dbReference>
<reference evidence="2" key="1">
    <citation type="journal article" date="2019" name="Int. J. Syst. Evol. Microbiol.">
        <title>The Global Catalogue of Microorganisms (GCM) 10K type strain sequencing project: providing services to taxonomists for standard genome sequencing and annotation.</title>
        <authorList>
            <consortium name="The Broad Institute Genomics Platform"/>
            <consortium name="The Broad Institute Genome Sequencing Center for Infectious Disease"/>
            <person name="Wu L."/>
            <person name="Ma J."/>
        </authorList>
    </citation>
    <scope>NUCLEOTIDE SEQUENCE [LARGE SCALE GENOMIC DNA]</scope>
    <source>
        <strain evidence="2">KACC 12634</strain>
    </source>
</reference>
<dbReference type="InterPro" id="IPR036894">
    <property type="entry name" value="YbaB-like_sf"/>
</dbReference>